<dbReference type="Pfam" id="PF00109">
    <property type="entry name" value="ketoacyl-synt"/>
    <property type="match status" value="1"/>
</dbReference>
<sequence>MSENSMSTGATRRADGTHRVVITGMGAVSPAGVGVEALWDAVMGRTCCIRPIERFDTTDFDVHIAAEVRDFDAAEHGISKKEARRFERFVQYAIVASDEALAQSGLDLEAEDTTRIACVFGTGIGGIDELQSGFFTLAEKGPKRVSPLFIPTMIGNIAAGNLSIRYGLRGECLNVVTACATGAHSIGAAVRDIRHGYIDAALAGGSEESVSPICLAGFSNLGALSKADDPSQASLPFDARRAGFVAGEGAGAVVVESLEHALGRGATVLAEITGFGSTGDAYHMTAPEPSGEGVVRAMRQALEEGGFSPEDLGHLNAHGTGTPANDATESKALLALCGEEAGRAVPVTSVKGTTGHTLGAAGAIEAIVTALSVMNDCVPPTAGFSEADPECPVSVVTEAKTGYPQKVALSNSLGFGGHNATLALSPFKVPTA</sequence>
<evidence type="ECO:0000256" key="15">
    <source>
        <dbReference type="PIRSR" id="PIRSR000447-1"/>
    </source>
</evidence>
<name>A0A6L7IWT9_9ACTN</name>
<evidence type="ECO:0000256" key="7">
    <source>
        <dbReference type="ARBA" id="ARBA00022832"/>
    </source>
</evidence>
<evidence type="ECO:0000256" key="16">
    <source>
        <dbReference type="RuleBase" id="RU003694"/>
    </source>
</evidence>
<evidence type="ECO:0000313" key="19">
    <source>
        <dbReference type="Proteomes" id="UP000478463"/>
    </source>
</evidence>
<keyword evidence="5 14" id="KW-0444">Lipid biosynthesis</keyword>
<dbReference type="InterPro" id="IPR014030">
    <property type="entry name" value="Ketoacyl_synth_N"/>
</dbReference>
<dbReference type="NCBIfam" id="TIGR03150">
    <property type="entry name" value="fabF"/>
    <property type="match status" value="1"/>
</dbReference>
<dbReference type="SMART" id="SM00825">
    <property type="entry name" value="PKS_KS"/>
    <property type="match status" value="1"/>
</dbReference>
<evidence type="ECO:0000256" key="14">
    <source>
        <dbReference type="PIRNR" id="PIRNR000447"/>
    </source>
</evidence>
<dbReference type="EC" id="2.3.1.179" evidence="3 14"/>
<evidence type="ECO:0000256" key="6">
    <source>
        <dbReference type="ARBA" id="ARBA00022679"/>
    </source>
</evidence>
<dbReference type="InterPro" id="IPR020841">
    <property type="entry name" value="PKS_Beta-ketoAc_synthase_dom"/>
</dbReference>
<evidence type="ECO:0000256" key="13">
    <source>
        <dbReference type="ARBA" id="ARBA00047659"/>
    </source>
</evidence>
<evidence type="ECO:0000256" key="10">
    <source>
        <dbReference type="ARBA" id="ARBA00023315"/>
    </source>
</evidence>
<comment type="pathway">
    <text evidence="1 14">Lipid metabolism; fatty acid biosynthesis.</text>
</comment>
<dbReference type="InterPro" id="IPR014031">
    <property type="entry name" value="Ketoacyl_synth_C"/>
</dbReference>
<dbReference type="RefSeq" id="WP_160943346.1">
    <property type="nucleotide sequence ID" value="NZ_CP063310.1"/>
</dbReference>
<keyword evidence="6 14" id="KW-0808">Transferase</keyword>
<dbReference type="NCBIfam" id="NF005589">
    <property type="entry name" value="PRK07314.1"/>
    <property type="match status" value="1"/>
</dbReference>
<proteinExistence type="inferred from homology"/>
<keyword evidence="8" id="KW-0443">Lipid metabolism</keyword>
<evidence type="ECO:0000256" key="11">
    <source>
        <dbReference type="ARBA" id="ARBA00024006"/>
    </source>
</evidence>
<dbReference type="GO" id="GO:0006633">
    <property type="term" value="P:fatty acid biosynthetic process"/>
    <property type="evidence" value="ECO:0007669"/>
    <property type="project" value="UniProtKB-UniRule"/>
</dbReference>
<accession>A0A6L7IWT9</accession>
<dbReference type="SUPFAM" id="SSF53901">
    <property type="entry name" value="Thiolase-like"/>
    <property type="match status" value="2"/>
</dbReference>
<evidence type="ECO:0000256" key="5">
    <source>
        <dbReference type="ARBA" id="ARBA00022516"/>
    </source>
</evidence>
<evidence type="ECO:0000259" key="17">
    <source>
        <dbReference type="PROSITE" id="PS52004"/>
    </source>
</evidence>
<comment type="function">
    <text evidence="11 14">Involved in the type II fatty acid elongation cycle. Catalyzes the elongation of a wide range of acyl-ACP by the addition of two carbons from malonyl-ACP to an acyl acceptor. Can efficiently catalyze the conversion of palmitoleoyl-ACP (cis-hexadec-9-enoyl-ACP) to cis-vaccenoyl-ACP (cis-octadec-11-enoyl-ACP), an essential step in the thermal regulation of fatty acid composition.</text>
</comment>
<reference evidence="18 19" key="1">
    <citation type="submission" date="2020-10" db="EMBL/GenBank/DDBJ databases">
        <title>Eggerthella sp. nov., isolated from human feces.</title>
        <authorList>
            <person name="Yajun G."/>
        </authorList>
    </citation>
    <scope>NUCLEOTIDE SEQUENCE [LARGE SCALE GENOMIC DNA]</scope>
    <source>
        <strain evidence="18 19">HF-1101</strain>
    </source>
</reference>
<keyword evidence="10 14" id="KW-0012">Acyltransferase</keyword>
<dbReference type="AlphaFoldDB" id="A0A6L7IWT9"/>
<dbReference type="PIRSF" id="PIRSF000447">
    <property type="entry name" value="KAS_II"/>
    <property type="match status" value="1"/>
</dbReference>
<dbReference type="PANTHER" id="PTHR11712:SF336">
    <property type="entry name" value="3-OXOACYL-[ACYL-CARRIER-PROTEIN] SYNTHASE, MITOCHONDRIAL"/>
    <property type="match status" value="1"/>
</dbReference>
<evidence type="ECO:0000256" key="12">
    <source>
        <dbReference type="ARBA" id="ARBA00047318"/>
    </source>
</evidence>
<dbReference type="CDD" id="cd00834">
    <property type="entry name" value="KAS_I_II"/>
    <property type="match status" value="1"/>
</dbReference>
<evidence type="ECO:0000256" key="8">
    <source>
        <dbReference type="ARBA" id="ARBA00023098"/>
    </source>
</evidence>
<dbReference type="UniPathway" id="UPA00094"/>
<dbReference type="FunFam" id="3.40.47.10:FF:000018">
    <property type="entry name" value="3-oxoacyl-[acyl-carrier-protein] synthase 2"/>
    <property type="match status" value="1"/>
</dbReference>
<dbReference type="InterPro" id="IPR017568">
    <property type="entry name" value="3-oxoacyl-ACP_synth-2"/>
</dbReference>
<dbReference type="InterPro" id="IPR016039">
    <property type="entry name" value="Thiolase-like"/>
</dbReference>
<evidence type="ECO:0000313" key="18">
    <source>
        <dbReference type="EMBL" id="QOS67121.1"/>
    </source>
</evidence>
<evidence type="ECO:0000256" key="1">
    <source>
        <dbReference type="ARBA" id="ARBA00005194"/>
    </source>
</evidence>
<dbReference type="KEGG" id="egd:GS424_011310"/>
<dbReference type="GO" id="GO:0004315">
    <property type="term" value="F:3-oxoacyl-[acyl-carrier-protein] synthase activity"/>
    <property type="evidence" value="ECO:0007669"/>
    <property type="project" value="UniProtKB-UniRule"/>
</dbReference>
<evidence type="ECO:0000256" key="3">
    <source>
        <dbReference type="ARBA" id="ARBA00012356"/>
    </source>
</evidence>
<dbReference type="Gene3D" id="3.40.47.10">
    <property type="match status" value="1"/>
</dbReference>
<evidence type="ECO:0000256" key="9">
    <source>
        <dbReference type="ARBA" id="ARBA00023160"/>
    </source>
</evidence>
<dbReference type="InterPro" id="IPR000794">
    <property type="entry name" value="Beta-ketoacyl_synthase"/>
</dbReference>
<dbReference type="Proteomes" id="UP000478463">
    <property type="component" value="Chromosome"/>
</dbReference>
<comment type="catalytic activity">
    <reaction evidence="12 14">
        <text>(9Z)-hexadecenoyl-[ACP] + malonyl-[ACP] + H(+) = 3-oxo-(11Z)-octadecenoyl-[ACP] + holo-[ACP] + CO2</text>
        <dbReference type="Rhea" id="RHEA:55040"/>
        <dbReference type="Rhea" id="RHEA-COMP:9623"/>
        <dbReference type="Rhea" id="RHEA-COMP:9685"/>
        <dbReference type="Rhea" id="RHEA-COMP:10800"/>
        <dbReference type="Rhea" id="RHEA-COMP:14074"/>
        <dbReference type="ChEBI" id="CHEBI:15378"/>
        <dbReference type="ChEBI" id="CHEBI:16526"/>
        <dbReference type="ChEBI" id="CHEBI:64479"/>
        <dbReference type="ChEBI" id="CHEBI:78449"/>
        <dbReference type="ChEBI" id="CHEBI:83989"/>
        <dbReference type="ChEBI" id="CHEBI:138538"/>
        <dbReference type="EC" id="2.3.1.179"/>
    </reaction>
</comment>
<feature type="domain" description="Ketosynthase family 3 (KS3)" evidence="17">
    <location>
        <begin position="17"/>
        <end position="426"/>
    </location>
</feature>
<organism evidence="18 19">
    <name type="scientific">Eggerthella guodeyinii</name>
    <dbReference type="NCBI Taxonomy" id="2690837"/>
    <lineage>
        <taxon>Bacteria</taxon>
        <taxon>Bacillati</taxon>
        <taxon>Actinomycetota</taxon>
        <taxon>Coriobacteriia</taxon>
        <taxon>Eggerthellales</taxon>
        <taxon>Eggerthellaceae</taxon>
        <taxon>Eggerthella</taxon>
    </lineage>
</organism>
<evidence type="ECO:0000256" key="4">
    <source>
        <dbReference type="ARBA" id="ARBA00014657"/>
    </source>
</evidence>
<comment type="similarity">
    <text evidence="2 14 16">Belongs to the thiolase-like superfamily. Beta-ketoacyl-ACP synthases family.</text>
</comment>
<dbReference type="EMBL" id="CP063310">
    <property type="protein sequence ID" value="QOS67121.1"/>
    <property type="molecule type" value="Genomic_DNA"/>
</dbReference>
<dbReference type="PROSITE" id="PS00606">
    <property type="entry name" value="KS3_1"/>
    <property type="match status" value="1"/>
</dbReference>
<dbReference type="PANTHER" id="PTHR11712">
    <property type="entry name" value="POLYKETIDE SYNTHASE-RELATED"/>
    <property type="match status" value="1"/>
</dbReference>
<gene>
    <name evidence="18" type="primary">fabF</name>
    <name evidence="18" type="ORF">GS424_011310</name>
</gene>
<keyword evidence="7" id="KW-0276">Fatty acid metabolism</keyword>
<dbReference type="InterPro" id="IPR018201">
    <property type="entry name" value="Ketoacyl_synth_AS"/>
</dbReference>
<evidence type="ECO:0000256" key="2">
    <source>
        <dbReference type="ARBA" id="ARBA00008467"/>
    </source>
</evidence>
<dbReference type="PROSITE" id="PS52004">
    <property type="entry name" value="KS3_2"/>
    <property type="match status" value="1"/>
</dbReference>
<protein>
    <recommendedName>
        <fullName evidence="4 14">3-oxoacyl-[acyl-carrier-protein] synthase 2</fullName>
        <ecNumber evidence="3 14">2.3.1.179</ecNumber>
    </recommendedName>
</protein>
<feature type="active site" description="For beta-ketoacyl synthase activity" evidence="15">
    <location>
        <position position="179"/>
    </location>
</feature>
<dbReference type="Pfam" id="PF02801">
    <property type="entry name" value="Ketoacyl-synt_C"/>
    <property type="match status" value="1"/>
</dbReference>
<keyword evidence="9 14" id="KW-0275">Fatty acid biosynthesis</keyword>
<comment type="catalytic activity">
    <reaction evidence="13 14">
        <text>a fatty acyl-[ACP] + malonyl-[ACP] + H(+) = a 3-oxoacyl-[ACP] + holo-[ACP] + CO2</text>
        <dbReference type="Rhea" id="RHEA:22836"/>
        <dbReference type="Rhea" id="RHEA-COMP:9623"/>
        <dbReference type="Rhea" id="RHEA-COMP:9685"/>
        <dbReference type="Rhea" id="RHEA-COMP:9916"/>
        <dbReference type="Rhea" id="RHEA-COMP:14125"/>
        <dbReference type="ChEBI" id="CHEBI:15378"/>
        <dbReference type="ChEBI" id="CHEBI:16526"/>
        <dbReference type="ChEBI" id="CHEBI:64479"/>
        <dbReference type="ChEBI" id="CHEBI:78449"/>
        <dbReference type="ChEBI" id="CHEBI:78776"/>
        <dbReference type="ChEBI" id="CHEBI:138651"/>
    </reaction>
</comment>